<proteinExistence type="predicted"/>
<feature type="transmembrane region" description="Helical" evidence="1">
    <location>
        <begin position="12"/>
        <end position="33"/>
    </location>
</feature>
<evidence type="ECO:0000313" key="2">
    <source>
        <dbReference type="EMBL" id="KKN54774.1"/>
    </source>
</evidence>
<accession>A0A0F9RJ39</accession>
<dbReference type="EMBL" id="LAZR01000913">
    <property type="protein sequence ID" value="KKN54774.1"/>
    <property type="molecule type" value="Genomic_DNA"/>
</dbReference>
<protein>
    <submittedName>
        <fullName evidence="2">Uncharacterized protein</fullName>
    </submittedName>
</protein>
<sequence length="150" mass="16238">MLYNKKAEGEVTRLAIAGIIVAMFSAGLIGFAVDMDRNYDLDFDESEFATFNRISSFDSNVSLEILSNVEEGSGEISPEGDLIEAQAKAGFKSSKILLEIPFILKDLVIDAFTLISQRVGIPPAFMFGILAIITIIVAASALALIFKRSP</sequence>
<comment type="caution">
    <text evidence="2">The sequence shown here is derived from an EMBL/GenBank/DDBJ whole genome shotgun (WGS) entry which is preliminary data.</text>
</comment>
<name>A0A0F9RJ39_9ZZZZ</name>
<feature type="transmembrane region" description="Helical" evidence="1">
    <location>
        <begin position="124"/>
        <end position="146"/>
    </location>
</feature>
<dbReference type="AlphaFoldDB" id="A0A0F9RJ39"/>
<keyword evidence="1" id="KW-1133">Transmembrane helix</keyword>
<keyword evidence="1" id="KW-0812">Transmembrane</keyword>
<keyword evidence="1" id="KW-0472">Membrane</keyword>
<reference evidence="2" key="1">
    <citation type="journal article" date="2015" name="Nature">
        <title>Complex archaea that bridge the gap between prokaryotes and eukaryotes.</title>
        <authorList>
            <person name="Spang A."/>
            <person name="Saw J.H."/>
            <person name="Jorgensen S.L."/>
            <person name="Zaremba-Niedzwiedzka K."/>
            <person name="Martijn J."/>
            <person name="Lind A.E."/>
            <person name="van Eijk R."/>
            <person name="Schleper C."/>
            <person name="Guy L."/>
            <person name="Ettema T.J."/>
        </authorList>
    </citation>
    <scope>NUCLEOTIDE SEQUENCE</scope>
</reference>
<gene>
    <name evidence="2" type="ORF">LCGC14_0589260</name>
</gene>
<evidence type="ECO:0000256" key="1">
    <source>
        <dbReference type="SAM" id="Phobius"/>
    </source>
</evidence>
<organism evidence="2">
    <name type="scientific">marine sediment metagenome</name>
    <dbReference type="NCBI Taxonomy" id="412755"/>
    <lineage>
        <taxon>unclassified sequences</taxon>
        <taxon>metagenomes</taxon>
        <taxon>ecological metagenomes</taxon>
    </lineage>
</organism>